<proteinExistence type="predicted"/>
<dbReference type="GO" id="GO:0005737">
    <property type="term" value="C:cytoplasm"/>
    <property type="evidence" value="ECO:0007669"/>
    <property type="project" value="TreeGrafter"/>
</dbReference>
<dbReference type="Proteomes" id="UP000279994">
    <property type="component" value="Unassembled WGS sequence"/>
</dbReference>
<comment type="function">
    <text evidence="1">Condenses 4-methyl-5-(beta-hydroxyethyl)thiazole monophosphate (THZ-P) and 2-methyl-4-amino-5-hydroxymethyl pyrimidine pyrophosphate (HMP-PP) to form thiamine monophosphate (TMP).</text>
</comment>
<dbReference type="RefSeq" id="WP_123224018.1">
    <property type="nucleotide sequence ID" value="NZ_RJSF01000043.1"/>
</dbReference>
<evidence type="ECO:0000259" key="4">
    <source>
        <dbReference type="Pfam" id="PF02581"/>
    </source>
</evidence>
<dbReference type="InterPro" id="IPR013785">
    <property type="entry name" value="Aldolase_TIM"/>
</dbReference>
<sequence>MNIPRLLLLTDRSQLPAGRGLIDAVRACAGAGLTHVVVREHDVPPPRRERLVTALAAVDGLTVLSSRLPAEAAAGLHLSADQAQPPSGWFGRSCHDLGEVRRAAAEGAAYATLSPFAATASKPDYGPPVARVDYAGHHGVPVLALGGIDPGNAADARAAGAHGVAVMGCVMRAADPALVVRALLREVGA</sequence>
<evidence type="ECO:0000313" key="6">
    <source>
        <dbReference type="Proteomes" id="UP000279994"/>
    </source>
</evidence>
<feature type="domain" description="Thiamine phosphate synthase/TenI" evidence="4">
    <location>
        <begin position="81"/>
        <end position="168"/>
    </location>
</feature>
<evidence type="ECO:0000256" key="1">
    <source>
        <dbReference type="ARBA" id="ARBA00003814"/>
    </source>
</evidence>
<keyword evidence="6" id="KW-1185">Reference proteome</keyword>
<gene>
    <name evidence="5" type="ORF">EFL26_16570</name>
</gene>
<dbReference type="PANTHER" id="PTHR20857:SF15">
    <property type="entry name" value="THIAMINE-PHOSPHATE SYNTHASE"/>
    <property type="match status" value="1"/>
</dbReference>
<dbReference type="PANTHER" id="PTHR20857">
    <property type="entry name" value="THIAMINE-PHOSPHATE PYROPHOSPHORYLASE"/>
    <property type="match status" value="1"/>
</dbReference>
<dbReference type="CDD" id="cd00564">
    <property type="entry name" value="TMP_TenI"/>
    <property type="match status" value="1"/>
</dbReference>
<accession>A0A3N0GKP0</accession>
<dbReference type="SUPFAM" id="SSF51391">
    <property type="entry name" value="Thiamin phosphate synthase"/>
    <property type="match status" value="1"/>
</dbReference>
<dbReference type="Gene3D" id="3.20.20.70">
    <property type="entry name" value="Aldolase class I"/>
    <property type="match status" value="1"/>
</dbReference>
<dbReference type="InterPro" id="IPR036206">
    <property type="entry name" value="ThiamineP_synth_sf"/>
</dbReference>
<name>A0A3N0GKP0_9ACTN</name>
<evidence type="ECO:0000256" key="2">
    <source>
        <dbReference type="ARBA" id="ARBA00004948"/>
    </source>
</evidence>
<reference evidence="5 6" key="1">
    <citation type="submission" date="2018-11" db="EMBL/GenBank/DDBJ databases">
        <authorList>
            <person name="Li F."/>
        </authorList>
    </citation>
    <scope>NUCLEOTIDE SEQUENCE [LARGE SCALE GENOMIC DNA]</scope>
    <source>
        <strain evidence="5 6">Gsoil 818</strain>
    </source>
</reference>
<dbReference type="EMBL" id="RJSF01000043">
    <property type="protein sequence ID" value="RNM13043.1"/>
    <property type="molecule type" value="Genomic_DNA"/>
</dbReference>
<protein>
    <submittedName>
        <fullName evidence="5">Thiamine phosphate synthase</fullName>
    </submittedName>
</protein>
<comment type="caution">
    <text evidence="5">The sequence shown here is derived from an EMBL/GenBank/DDBJ whole genome shotgun (WGS) entry which is preliminary data.</text>
</comment>
<evidence type="ECO:0000256" key="3">
    <source>
        <dbReference type="ARBA" id="ARBA00022977"/>
    </source>
</evidence>
<dbReference type="InterPro" id="IPR022998">
    <property type="entry name" value="ThiamineP_synth_TenI"/>
</dbReference>
<keyword evidence="3" id="KW-0784">Thiamine biosynthesis</keyword>
<comment type="pathway">
    <text evidence="2">Cofactor biosynthesis; thiamine diphosphate biosynthesis.</text>
</comment>
<evidence type="ECO:0000313" key="5">
    <source>
        <dbReference type="EMBL" id="RNM13043.1"/>
    </source>
</evidence>
<dbReference type="Pfam" id="PF02581">
    <property type="entry name" value="TMP-TENI"/>
    <property type="match status" value="1"/>
</dbReference>
<dbReference type="GO" id="GO:0004789">
    <property type="term" value="F:thiamine-phosphate diphosphorylase activity"/>
    <property type="evidence" value="ECO:0007669"/>
    <property type="project" value="TreeGrafter"/>
</dbReference>
<organism evidence="5 6">
    <name type="scientific">Nocardioides pocheonensis</name>
    <dbReference type="NCBI Taxonomy" id="661485"/>
    <lineage>
        <taxon>Bacteria</taxon>
        <taxon>Bacillati</taxon>
        <taxon>Actinomycetota</taxon>
        <taxon>Actinomycetes</taxon>
        <taxon>Propionibacteriales</taxon>
        <taxon>Nocardioidaceae</taxon>
        <taxon>Nocardioides</taxon>
    </lineage>
</organism>
<dbReference type="GO" id="GO:0009228">
    <property type="term" value="P:thiamine biosynthetic process"/>
    <property type="evidence" value="ECO:0007669"/>
    <property type="project" value="UniProtKB-KW"/>
</dbReference>
<dbReference type="OrthoDB" id="3191080at2"/>
<dbReference type="AlphaFoldDB" id="A0A3N0GKP0"/>